<evidence type="ECO:0000313" key="3">
    <source>
        <dbReference type="Proteomes" id="UP000199584"/>
    </source>
</evidence>
<dbReference type="AlphaFoldDB" id="A0A1I6EBB1"/>
<sequence>MLVDKNEMLISILKAFWFFTKQMWFIWVIIILMFIIGIFIKKWSKPK</sequence>
<proteinExistence type="predicted"/>
<evidence type="ECO:0000256" key="1">
    <source>
        <dbReference type="SAM" id="Phobius"/>
    </source>
</evidence>
<keyword evidence="3" id="KW-1185">Reference proteome</keyword>
<organism evidence="2 3">
    <name type="scientific">Desulfoscipio geothermicus DSM 3669</name>
    <dbReference type="NCBI Taxonomy" id="1121426"/>
    <lineage>
        <taxon>Bacteria</taxon>
        <taxon>Bacillati</taxon>
        <taxon>Bacillota</taxon>
        <taxon>Clostridia</taxon>
        <taxon>Eubacteriales</taxon>
        <taxon>Desulfallaceae</taxon>
        <taxon>Desulfoscipio</taxon>
    </lineage>
</organism>
<evidence type="ECO:0000313" key="2">
    <source>
        <dbReference type="EMBL" id="SFR14994.1"/>
    </source>
</evidence>
<keyword evidence="1" id="KW-0472">Membrane</keyword>
<keyword evidence="1" id="KW-0812">Transmembrane</keyword>
<keyword evidence="1" id="KW-1133">Transmembrane helix</keyword>
<gene>
    <name evidence="2" type="ORF">SAMN05660706_1349</name>
</gene>
<protein>
    <submittedName>
        <fullName evidence="2">Uncharacterized protein</fullName>
    </submittedName>
</protein>
<name>A0A1I6EBB1_9FIRM</name>
<accession>A0A1I6EBB1</accession>
<reference evidence="3" key="1">
    <citation type="submission" date="2016-10" db="EMBL/GenBank/DDBJ databases">
        <authorList>
            <person name="Varghese N."/>
            <person name="Submissions S."/>
        </authorList>
    </citation>
    <scope>NUCLEOTIDE SEQUENCE [LARGE SCALE GENOMIC DNA]</scope>
    <source>
        <strain evidence="3">DSM 3669</strain>
    </source>
</reference>
<dbReference type="Proteomes" id="UP000199584">
    <property type="component" value="Unassembled WGS sequence"/>
</dbReference>
<feature type="transmembrane region" description="Helical" evidence="1">
    <location>
        <begin position="23"/>
        <end position="40"/>
    </location>
</feature>
<dbReference type="EMBL" id="FOYM01000034">
    <property type="protein sequence ID" value="SFR14994.1"/>
    <property type="molecule type" value="Genomic_DNA"/>
</dbReference>